<dbReference type="EMBL" id="JACU01000018">
    <property type="protein sequence ID" value="KMS50532.1"/>
    <property type="molecule type" value="Genomic_DNA"/>
</dbReference>
<evidence type="ECO:0000256" key="1">
    <source>
        <dbReference type="ARBA" id="ARBA00005181"/>
    </source>
</evidence>
<evidence type="ECO:0000256" key="9">
    <source>
        <dbReference type="SAM" id="MobiDB-lite"/>
    </source>
</evidence>
<evidence type="ECO:0000256" key="4">
    <source>
        <dbReference type="ARBA" id="ARBA00019707"/>
    </source>
</evidence>
<comment type="catalytic activity">
    <reaction evidence="7 8">
        <text>(2S)-4-acetamido-2-aminobutanoate = L-ectoine + H2O</text>
        <dbReference type="Rhea" id="RHEA:17281"/>
        <dbReference type="ChEBI" id="CHEBI:15377"/>
        <dbReference type="ChEBI" id="CHEBI:58515"/>
        <dbReference type="ChEBI" id="CHEBI:58929"/>
        <dbReference type="EC" id="4.2.1.108"/>
    </reaction>
</comment>
<dbReference type="AlphaFoldDB" id="A0A0J7XFH3"/>
<evidence type="ECO:0000256" key="3">
    <source>
        <dbReference type="ARBA" id="ARBA00013192"/>
    </source>
</evidence>
<dbReference type="PANTHER" id="PTHR39289">
    <property type="match status" value="1"/>
</dbReference>
<comment type="caution">
    <text evidence="10">The sequence shown here is derived from an EMBL/GenBank/DDBJ whole genome shotgun (WGS) entry which is preliminary data.</text>
</comment>
<dbReference type="PANTHER" id="PTHR39289:SF1">
    <property type="entry name" value="L-ECTOINE SYNTHASE"/>
    <property type="match status" value="1"/>
</dbReference>
<dbReference type="RefSeq" id="WP_059153661.1">
    <property type="nucleotide sequence ID" value="NZ_KQ130462.1"/>
</dbReference>
<evidence type="ECO:0000256" key="5">
    <source>
        <dbReference type="ARBA" id="ARBA00023239"/>
    </source>
</evidence>
<dbReference type="Proteomes" id="UP000052268">
    <property type="component" value="Unassembled WGS sequence"/>
</dbReference>
<dbReference type="UniPathway" id="UPA00067">
    <property type="reaction ID" value="UER00123"/>
</dbReference>
<dbReference type="SUPFAM" id="SSF51182">
    <property type="entry name" value="RmlC-like cupins"/>
    <property type="match status" value="1"/>
</dbReference>
<keyword evidence="11" id="KW-1185">Reference proteome</keyword>
<sequence length="141" mass="15538">MIVRQLKEIRKSDAHVESKGWHSDRLLLKDDDMGFSFHVTTMFAGEELHMHYQNHLEAVLVLKGSGTIEDLGTGLTHELKAGVMYALNNNDKHIVRPTEDILCACVFNPPVTGREVHDESGAYPADTGTDATDARQPALAG</sequence>
<dbReference type="InterPro" id="IPR014710">
    <property type="entry name" value="RmlC-like_jellyroll"/>
</dbReference>
<proteinExistence type="inferred from homology"/>
<evidence type="ECO:0000313" key="10">
    <source>
        <dbReference type="EMBL" id="KMS50532.1"/>
    </source>
</evidence>
<comment type="similarity">
    <text evidence="2 8">Belongs to the ectoine synthase family.</text>
</comment>
<comment type="pathway">
    <text evidence="1 8">Amine and polyamine biosynthesis; ectoine biosynthesis; L-ectoine from L-aspartate 4-semialdehyde: step 3/3.</text>
</comment>
<accession>A0A0J7XFH3</accession>
<dbReference type="EC" id="4.2.1.108" evidence="3 8"/>
<organism evidence="10 11">
    <name type="scientific">Novosphingobium barchaimii LL02</name>
    <dbReference type="NCBI Taxonomy" id="1114963"/>
    <lineage>
        <taxon>Bacteria</taxon>
        <taxon>Pseudomonadati</taxon>
        <taxon>Pseudomonadota</taxon>
        <taxon>Alphaproteobacteria</taxon>
        <taxon>Sphingomonadales</taxon>
        <taxon>Sphingomonadaceae</taxon>
        <taxon>Novosphingobium</taxon>
    </lineage>
</organism>
<evidence type="ECO:0000256" key="6">
    <source>
        <dbReference type="ARBA" id="ARBA00033271"/>
    </source>
</evidence>
<reference evidence="10 11" key="1">
    <citation type="journal article" date="2015" name="G3 (Bethesda)">
        <title>Insights into Ongoing Evolution of the Hexachlorocyclohexane Catabolic Pathway from Comparative Genomics of Ten Sphingomonadaceae Strains.</title>
        <authorList>
            <person name="Pearce S.L."/>
            <person name="Oakeshott J.G."/>
            <person name="Pandey G."/>
        </authorList>
    </citation>
    <scope>NUCLEOTIDE SEQUENCE [LARGE SCALE GENOMIC DNA]</scope>
    <source>
        <strain evidence="10 11">LL02</strain>
    </source>
</reference>
<keyword evidence="5 8" id="KW-0456">Lyase</keyword>
<dbReference type="Gene3D" id="2.60.120.10">
    <property type="entry name" value="Jelly Rolls"/>
    <property type="match status" value="1"/>
</dbReference>
<dbReference type="GO" id="GO:0033990">
    <property type="term" value="F:ectoine synthase activity"/>
    <property type="evidence" value="ECO:0007669"/>
    <property type="project" value="UniProtKB-EC"/>
</dbReference>
<dbReference type="CDD" id="cd06978">
    <property type="entry name" value="cupin_EctC"/>
    <property type="match status" value="1"/>
</dbReference>
<dbReference type="Pfam" id="PF06339">
    <property type="entry name" value="Ectoine_synth"/>
    <property type="match status" value="1"/>
</dbReference>
<dbReference type="HAMAP" id="MF_01255">
    <property type="entry name" value="Ectoine_synth"/>
    <property type="match status" value="1"/>
</dbReference>
<gene>
    <name evidence="8" type="primary">ectC</name>
    <name evidence="10" type="ORF">V474_06875</name>
</gene>
<name>A0A0J7XFH3_9SPHN</name>
<feature type="region of interest" description="Disordered" evidence="9">
    <location>
        <begin position="116"/>
        <end position="141"/>
    </location>
</feature>
<dbReference type="PATRIC" id="fig|1114963.3.peg.5028"/>
<dbReference type="InterPro" id="IPR010462">
    <property type="entry name" value="Ectoine_synth"/>
</dbReference>
<evidence type="ECO:0000256" key="2">
    <source>
        <dbReference type="ARBA" id="ARBA00009637"/>
    </source>
</evidence>
<evidence type="ECO:0000256" key="7">
    <source>
        <dbReference type="ARBA" id="ARBA00048714"/>
    </source>
</evidence>
<dbReference type="GO" id="GO:0019491">
    <property type="term" value="P:ectoine biosynthetic process"/>
    <property type="evidence" value="ECO:0007669"/>
    <property type="project" value="UniProtKB-UniRule"/>
</dbReference>
<dbReference type="NCBIfam" id="NF009806">
    <property type="entry name" value="PRK13290.1"/>
    <property type="match status" value="1"/>
</dbReference>
<dbReference type="OrthoDB" id="9801830at2"/>
<evidence type="ECO:0000313" key="11">
    <source>
        <dbReference type="Proteomes" id="UP000052268"/>
    </source>
</evidence>
<comment type="function">
    <text evidence="8">Catalyzes the circularization of gamma-N-acetyl-alpha,gamma-diaminobutyric acid (ADABA) to ectoine (1,4,5,6-tetrahydro-2-methyl-4-pyrimidine carboxylic acid), which is an excellent osmoprotectant.</text>
</comment>
<protein>
    <recommendedName>
        <fullName evidence="4 8">L-ectoine synthase</fullName>
        <ecNumber evidence="3 8">4.2.1.108</ecNumber>
    </recommendedName>
    <alternativeName>
        <fullName evidence="6 8">N-acetyldiaminobutyrate dehydratase</fullName>
    </alternativeName>
</protein>
<dbReference type="InterPro" id="IPR011051">
    <property type="entry name" value="RmlC_Cupin_sf"/>
</dbReference>
<evidence type="ECO:0000256" key="8">
    <source>
        <dbReference type="HAMAP-Rule" id="MF_01255"/>
    </source>
</evidence>